<feature type="compositionally biased region" description="Basic and acidic residues" evidence="1">
    <location>
        <begin position="183"/>
        <end position="192"/>
    </location>
</feature>
<feature type="region of interest" description="Disordered" evidence="1">
    <location>
        <begin position="239"/>
        <end position="300"/>
    </location>
</feature>
<feature type="compositionally biased region" description="Acidic residues" evidence="1">
    <location>
        <begin position="149"/>
        <end position="159"/>
    </location>
</feature>
<dbReference type="EMBL" id="CAJHNH020008532">
    <property type="protein sequence ID" value="CAG5136435.1"/>
    <property type="molecule type" value="Genomic_DNA"/>
</dbReference>
<dbReference type="PANTHER" id="PTHR12048">
    <property type="entry name" value="CCAAT-BINDING FACTOR-RELATED"/>
    <property type="match status" value="1"/>
</dbReference>
<feature type="compositionally biased region" description="Basic and acidic residues" evidence="1">
    <location>
        <begin position="251"/>
        <end position="272"/>
    </location>
</feature>
<protein>
    <submittedName>
        <fullName evidence="2">Uncharacterized protein</fullName>
    </submittedName>
</protein>
<feature type="compositionally biased region" description="Basic residues" evidence="1">
    <location>
        <begin position="276"/>
        <end position="300"/>
    </location>
</feature>
<reference evidence="2" key="1">
    <citation type="submission" date="2021-04" db="EMBL/GenBank/DDBJ databases">
        <authorList>
            <consortium name="Molecular Ecology Group"/>
        </authorList>
    </citation>
    <scope>NUCLEOTIDE SEQUENCE</scope>
</reference>
<feature type="region of interest" description="Disordered" evidence="1">
    <location>
        <begin position="87"/>
        <end position="220"/>
    </location>
</feature>
<dbReference type="InterPro" id="IPR040155">
    <property type="entry name" value="CEBPZ/Mak21-like"/>
</dbReference>
<feature type="compositionally biased region" description="Basic and acidic residues" evidence="1">
    <location>
        <begin position="97"/>
        <end position="113"/>
    </location>
</feature>
<accession>A0A8S4A8E7</accession>
<keyword evidence="3" id="KW-1185">Reference proteome</keyword>
<evidence type="ECO:0000313" key="3">
    <source>
        <dbReference type="Proteomes" id="UP000678393"/>
    </source>
</evidence>
<dbReference type="Proteomes" id="UP000678393">
    <property type="component" value="Unassembled WGS sequence"/>
</dbReference>
<proteinExistence type="predicted"/>
<dbReference type="PANTHER" id="PTHR12048:SF0">
    <property type="entry name" value="CCAAT_ENHANCER-BINDING PROTEIN ZETA"/>
    <property type="match status" value="1"/>
</dbReference>
<evidence type="ECO:0000313" key="2">
    <source>
        <dbReference type="EMBL" id="CAG5136435.1"/>
    </source>
</evidence>
<dbReference type="OrthoDB" id="28947at2759"/>
<dbReference type="GO" id="GO:0005634">
    <property type="term" value="C:nucleus"/>
    <property type="evidence" value="ECO:0007669"/>
    <property type="project" value="TreeGrafter"/>
</dbReference>
<evidence type="ECO:0000256" key="1">
    <source>
        <dbReference type="SAM" id="MobiDB-lite"/>
    </source>
</evidence>
<dbReference type="AlphaFoldDB" id="A0A8S4A8E7"/>
<name>A0A8S4A8E7_9EUPU</name>
<gene>
    <name evidence="2" type="ORF">CUNI_LOCUS21993</name>
</gene>
<organism evidence="2 3">
    <name type="scientific">Candidula unifasciata</name>
    <dbReference type="NCBI Taxonomy" id="100452"/>
    <lineage>
        <taxon>Eukaryota</taxon>
        <taxon>Metazoa</taxon>
        <taxon>Spiralia</taxon>
        <taxon>Lophotrochozoa</taxon>
        <taxon>Mollusca</taxon>
        <taxon>Gastropoda</taxon>
        <taxon>Heterobranchia</taxon>
        <taxon>Euthyneura</taxon>
        <taxon>Panpulmonata</taxon>
        <taxon>Eupulmonata</taxon>
        <taxon>Stylommatophora</taxon>
        <taxon>Helicina</taxon>
        <taxon>Helicoidea</taxon>
        <taxon>Geomitridae</taxon>
        <taxon>Candidula</taxon>
    </lineage>
</organism>
<comment type="caution">
    <text evidence="2">The sequence shown here is derived from an EMBL/GenBank/DDBJ whole genome shotgun (WGS) entry which is preliminary data.</text>
</comment>
<feature type="non-terminal residue" evidence="2">
    <location>
        <position position="1"/>
    </location>
</feature>
<feature type="compositionally biased region" description="Acidic residues" evidence="1">
    <location>
        <begin position="114"/>
        <end position="136"/>
    </location>
</feature>
<sequence>AANSHYSHFKKPGPSGVRALPVNSKEFLEIGEEDVPEDEKFFFRYFTERASRLKDLGSDAESDSGSIGDDEFDAFLDGFEKDVDKDDLGDLDLDFAGDSHKSKAADRKKKQEQVSDDESLESDDFDEDDLGDEELAAEFQQEMEGLGMDNDEDDHDMENEPSNADEQLGSDGDLSLDDDNDDELKMMMEKGNGKKRKQQTVDSDEFAMMGKKPKKNKFDTSDLFASAEQFAHLLEEDAESGQISLGGSGDLRNKDKAAQKQLKWEAERDRWASGKMNKHGGHRKKDFKTGNKKFQNKRKK</sequence>